<gene>
    <name evidence="2" type="primary">LOC101500132</name>
</gene>
<dbReference type="RefSeq" id="XP_027191515.1">
    <property type="nucleotide sequence ID" value="XM_027335714.1"/>
</dbReference>
<dbReference type="GeneID" id="101500132"/>
<dbReference type="STRING" id="3827.A0A3Q7YG28"/>
<reference evidence="2" key="2">
    <citation type="submission" date="2025-08" db="UniProtKB">
        <authorList>
            <consortium name="RefSeq"/>
        </authorList>
    </citation>
    <scope>IDENTIFICATION</scope>
    <source>
        <tissue evidence="2">Etiolated seedlings</tissue>
    </source>
</reference>
<dbReference type="OrthoDB" id="752507at2759"/>
<reference evidence="1" key="1">
    <citation type="journal article" date="2013" name="Nat. Biotechnol.">
        <title>Draft genome sequence of chickpea (Cicer arietinum) provides a resource for trait improvement.</title>
        <authorList>
            <person name="Varshney R.K."/>
            <person name="Song C."/>
            <person name="Saxena R.K."/>
            <person name="Azam S."/>
            <person name="Yu S."/>
            <person name="Sharpe A.G."/>
            <person name="Cannon S."/>
            <person name="Baek J."/>
            <person name="Rosen B.D."/>
            <person name="Tar'an B."/>
            <person name="Millan T."/>
            <person name="Zhang X."/>
            <person name="Ramsay L.D."/>
            <person name="Iwata A."/>
            <person name="Wang Y."/>
            <person name="Nelson W."/>
            <person name="Farmer A.D."/>
            <person name="Gaur P.M."/>
            <person name="Soderlund C."/>
            <person name="Penmetsa R.V."/>
            <person name="Xu C."/>
            <person name="Bharti A.K."/>
            <person name="He W."/>
            <person name="Winter P."/>
            <person name="Zhao S."/>
            <person name="Hane J.K."/>
            <person name="Carrasquilla-Garcia N."/>
            <person name="Condie J.A."/>
            <person name="Upadhyaya H.D."/>
            <person name="Luo M.C."/>
            <person name="Thudi M."/>
            <person name="Gowda C.L."/>
            <person name="Singh N.P."/>
            <person name="Lichtenzveig J."/>
            <person name="Gali K.K."/>
            <person name="Rubio J."/>
            <person name="Nadarajan N."/>
            <person name="Dolezel J."/>
            <person name="Bansal K.C."/>
            <person name="Xu X."/>
            <person name="Edwards D."/>
            <person name="Zhang G."/>
            <person name="Kahl G."/>
            <person name="Gil J."/>
            <person name="Singh K.B."/>
            <person name="Datta S.K."/>
            <person name="Jackson S.A."/>
            <person name="Wang J."/>
            <person name="Cook D.R."/>
        </authorList>
    </citation>
    <scope>NUCLEOTIDE SEQUENCE [LARGE SCALE GENOMIC DNA]</scope>
    <source>
        <strain evidence="1">cv. CDC Frontier</strain>
    </source>
</reference>
<dbReference type="AlphaFoldDB" id="A0A3Q7YG28"/>
<evidence type="ECO:0000313" key="2">
    <source>
        <dbReference type="RefSeq" id="XP_027191515.1"/>
    </source>
</evidence>
<sequence>MDKEKKEMLLRKKKRSRDCFIGAPKLPRFEIHEIGSSLQFVFTCGLDNRFILYEIIRVLHEENVEVKSVNSSTFGDLLVHVVHAKVGERCLQFGGTKVSERLKRFVNESTSDEEIIQPKLGDFEMGTDLWGF</sequence>
<dbReference type="Proteomes" id="UP000087171">
    <property type="component" value="Chromosome Ca6"/>
</dbReference>
<keyword evidence="1" id="KW-1185">Reference proteome</keyword>
<evidence type="ECO:0000313" key="1">
    <source>
        <dbReference type="Proteomes" id="UP000087171"/>
    </source>
</evidence>
<name>A0A3Q7YG28_CICAR</name>
<dbReference type="PaxDb" id="3827-XP_004505634.1"/>
<protein>
    <submittedName>
        <fullName evidence="2">Transcription factor bHLH162-like</fullName>
    </submittedName>
</protein>
<proteinExistence type="predicted"/>
<accession>A0A3Q7YG28</accession>
<dbReference type="KEGG" id="cam:101500132"/>
<organism evidence="1 2">
    <name type="scientific">Cicer arietinum</name>
    <name type="common">Chickpea</name>
    <name type="synonym">Garbanzo</name>
    <dbReference type="NCBI Taxonomy" id="3827"/>
    <lineage>
        <taxon>Eukaryota</taxon>
        <taxon>Viridiplantae</taxon>
        <taxon>Streptophyta</taxon>
        <taxon>Embryophyta</taxon>
        <taxon>Tracheophyta</taxon>
        <taxon>Spermatophyta</taxon>
        <taxon>Magnoliopsida</taxon>
        <taxon>eudicotyledons</taxon>
        <taxon>Gunneridae</taxon>
        <taxon>Pentapetalae</taxon>
        <taxon>rosids</taxon>
        <taxon>fabids</taxon>
        <taxon>Fabales</taxon>
        <taxon>Fabaceae</taxon>
        <taxon>Papilionoideae</taxon>
        <taxon>50 kb inversion clade</taxon>
        <taxon>NPAAA clade</taxon>
        <taxon>Hologalegina</taxon>
        <taxon>IRL clade</taxon>
        <taxon>Cicereae</taxon>
        <taxon>Cicer</taxon>
    </lineage>
</organism>